<keyword evidence="2" id="KW-1185">Reference proteome</keyword>
<dbReference type="EMBL" id="JBHMCE010000011">
    <property type="protein sequence ID" value="MFB9531650.1"/>
    <property type="molecule type" value="Genomic_DNA"/>
</dbReference>
<dbReference type="SUPFAM" id="SSF51735">
    <property type="entry name" value="NAD(P)-binding Rossmann-fold domains"/>
    <property type="match status" value="1"/>
</dbReference>
<proteinExistence type="predicted"/>
<accession>A0ABV5Q845</accession>
<evidence type="ECO:0000313" key="1">
    <source>
        <dbReference type="EMBL" id="MFB9531650.1"/>
    </source>
</evidence>
<gene>
    <name evidence="1" type="ORF">ACFFRN_34035</name>
</gene>
<evidence type="ECO:0000313" key="2">
    <source>
        <dbReference type="Proteomes" id="UP001589646"/>
    </source>
</evidence>
<comment type="caution">
    <text evidence="1">The sequence shown here is derived from an EMBL/GenBank/DDBJ whole genome shotgun (WGS) entry which is preliminary data.</text>
</comment>
<dbReference type="Gene3D" id="3.40.50.720">
    <property type="entry name" value="NAD(P)-binding Rossmann-like Domain"/>
    <property type="match status" value="1"/>
</dbReference>
<dbReference type="RefSeq" id="WP_346119469.1">
    <property type="nucleotide sequence ID" value="NZ_BAAAXC010000008.1"/>
</dbReference>
<dbReference type="InterPro" id="IPR036291">
    <property type="entry name" value="NAD(P)-bd_dom_sf"/>
</dbReference>
<dbReference type="Proteomes" id="UP001589646">
    <property type="component" value="Unassembled WGS sequence"/>
</dbReference>
<organism evidence="1 2">
    <name type="scientific">Nonomuraea roseola</name>
    <dbReference type="NCBI Taxonomy" id="46179"/>
    <lineage>
        <taxon>Bacteria</taxon>
        <taxon>Bacillati</taxon>
        <taxon>Actinomycetota</taxon>
        <taxon>Actinomycetes</taxon>
        <taxon>Streptosporangiales</taxon>
        <taxon>Streptosporangiaceae</taxon>
        <taxon>Nonomuraea</taxon>
    </lineage>
</organism>
<reference evidence="1 2" key="1">
    <citation type="submission" date="2024-09" db="EMBL/GenBank/DDBJ databases">
        <authorList>
            <person name="Sun Q."/>
            <person name="Mori K."/>
        </authorList>
    </citation>
    <scope>NUCLEOTIDE SEQUENCE [LARGE SCALE GENOMIC DNA]</scope>
    <source>
        <strain evidence="1 2">JCM 3323</strain>
    </source>
</reference>
<sequence length="125" mass="13960">MARLFVDALANPTAATGESFHSVATTGLTLRGYAEAVAGWFGQEARLAYLPWERWRHTVSEEDARVTYDHLAHGPHCSMDKALRMLGHRPRHTSPDAVAEAVDWLFRAGTITRRPRSADGHERLP</sequence>
<name>A0ABV5Q845_9ACTN</name>
<protein>
    <submittedName>
        <fullName evidence="1">Uncharacterized protein</fullName>
    </submittedName>
</protein>